<keyword evidence="6 11" id="KW-0808">Transferase</keyword>
<comment type="caution">
    <text evidence="13">The sequence shown here is derived from an EMBL/GenBank/DDBJ whole genome shotgun (WGS) entry which is preliminary data.</text>
</comment>
<dbReference type="InterPro" id="IPR036188">
    <property type="entry name" value="FAD/NAD-bd_sf"/>
</dbReference>
<evidence type="ECO:0000259" key="12">
    <source>
        <dbReference type="Pfam" id="PF01134"/>
    </source>
</evidence>
<evidence type="ECO:0000256" key="2">
    <source>
        <dbReference type="ARBA" id="ARBA00003717"/>
    </source>
</evidence>
<organism evidence="13 14">
    <name type="scientific">Novispirillum itersonii</name>
    <name type="common">Aquaspirillum itersonii</name>
    <dbReference type="NCBI Taxonomy" id="189"/>
    <lineage>
        <taxon>Bacteria</taxon>
        <taxon>Pseudomonadati</taxon>
        <taxon>Pseudomonadota</taxon>
        <taxon>Alphaproteobacteria</taxon>
        <taxon>Rhodospirillales</taxon>
        <taxon>Novispirillaceae</taxon>
        <taxon>Novispirillum</taxon>
    </lineage>
</organism>
<keyword evidence="5 11" id="KW-0285">Flavoprotein</keyword>
<evidence type="ECO:0000313" key="13">
    <source>
        <dbReference type="EMBL" id="MBB6210029.1"/>
    </source>
</evidence>
<evidence type="ECO:0000256" key="11">
    <source>
        <dbReference type="HAMAP-Rule" id="MF_01037"/>
    </source>
</evidence>
<evidence type="ECO:0000256" key="1">
    <source>
        <dbReference type="ARBA" id="ARBA00001974"/>
    </source>
</evidence>
<dbReference type="GO" id="GO:0002098">
    <property type="term" value="P:tRNA wobble uridine modification"/>
    <property type="evidence" value="ECO:0007669"/>
    <property type="project" value="TreeGrafter"/>
</dbReference>
<dbReference type="RefSeq" id="WP_184262810.1">
    <property type="nucleotide sequence ID" value="NZ_JACIIX010000004.1"/>
</dbReference>
<keyword evidence="9 11" id="KW-0521">NADP</keyword>
<dbReference type="GO" id="GO:0050660">
    <property type="term" value="F:flavin adenine dinucleotide binding"/>
    <property type="evidence" value="ECO:0007669"/>
    <property type="project" value="UniProtKB-UniRule"/>
</dbReference>
<dbReference type="InterPro" id="IPR020595">
    <property type="entry name" value="MnmG-rel_CS"/>
</dbReference>
<keyword evidence="3 11" id="KW-0963">Cytoplasm</keyword>
<comment type="catalytic activity">
    <reaction evidence="11">
        <text>uridine(54) in tRNA + (6R)-5,10-methylene-5,6,7,8-tetrahydrofolate + NADPH + H(+) = 5-methyluridine(54) in tRNA + (6S)-5,6,7,8-tetrahydrofolate + NADP(+)</text>
        <dbReference type="Rhea" id="RHEA:62372"/>
        <dbReference type="Rhea" id="RHEA-COMP:10167"/>
        <dbReference type="Rhea" id="RHEA-COMP:10193"/>
        <dbReference type="ChEBI" id="CHEBI:15378"/>
        <dbReference type="ChEBI" id="CHEBI:15636"/>
        <dbReference type="ChEBI" id="CHEBI:57453"/>
        <dbReference type="ChEBI" id="CHEBI:57783"/>
        <dbReference type="ChEBI" id="CHEBI:58349"/>
        <dbReference type="ChEBI" id="CHEBI:65315"/>
        <dbReference type="ChEBI" id="CHEBI:74447"/>
        <dbReference type="EC" id="2.1.1.74"/>
    </reaction>
</comment>
<dbReference type="EC" id="2.1.1.74" evidence="11"/>
<sequence>MSDSQTSVNAVHVVGAGLAGSEAAWQLAEAGVPVILHEMRPVVKTEAHQTDGCAELVCSNSLRSDDAEYNAVGLLHEELRRCGSLILSCADATKVPAGGALAVDRDAFSALVTQKLHTHPLITVDRAEVISLPPVEWGPTIFATGPLTSGKLSAAVQAETGEDSLAFFDAIAPILYKESINFDRAWFQSRYDKGTGTDYINCPMTRDEYEAFLDALLAAEKTEFKDWEKDTPYFEGCLPIEVMAERGRQTLVYGPMKPVGLTNPHTPGVKPYAVVQLRQDNTLGTLYNIVGFQTKLKYAEQARIFRMIPGLENAEFARLGGIHRNTFLNSPRLLDRTLRLKTLPRLRFAGQITGCEGYVESASVGLMAGVFTAREVLGLPEALPPETTALGAILNHITLNAAAETYQPMNVNFGLFPEPPEEKDARGRKIRGRERKVLYSRRALADLPQWTAAIPALNKA</sequence>
<accession>A0A7W9ZGU9</accession>
<evidence type="ECO:0000256" key="4">
    <source>
        <dbReference type="ARBA" id="ARBA00022603"/>
    </source>
</evidence>
<dbReference type="Gene3D" id="3.50.50.60">
    <property type="entry name" value="FAD/NAD(P)-binding domain"/>
    <property type="match status" value="2"/>
</dbReference>
<evidence type="ECO:0000256" key="9">
    <source>
        <dbReference type="ARBA" id="ARBA00022857"/>
    </source>
</evidence>
<comment type="function">
    <text evidence="2">NAD-binding protein involved in the addition of a carboxymethylaminomethyl (cmnm) group at the wobble position (U34) of certain tRNAs, forming tRNA-cmnm(5)s(2)U34.</text>
</comment>
<comment type="subcellular location">
    <subcellularLocation>
        <location evidence="11">Cytoplasm</location>
    </subcellularLocation>
</comment>
<comment type="catalytic activity">
    <reaction evidence="11">
        <text>uridine(54) in tRNA + (6R)-5,10-methylene-5,6,7,8-tetrahydrofolate + NADH + H(+) = 5-methyluridine(54) in tRNA + (6S)-5,6,7,8-tetrahydrofolate + NAD(+)</text>
        <dbReference type="Rhea" id="RHEA:16873"/>
        <dbReference type="Rhea" id="RHEA-COMP:10167"/>
        <dbReference type="Rhea" id="RHEA-COMP:10193"/>
        <dbReference type="ChEBI" id="CHEBI:15378"/>
        <dbReference type="ChEBI" id="CHEBI:15636"/>
        <dbReference type="ChEBI" id="CHEBI:57453"/>
        <dbReference type="ChEBI" id="CHEBI:57540"/>
        <dbReference type="ChEBI" id="CHEBI:57945"/>
        <dbReference type="ChEBI" id="CHEBI:65315"/>
        <dbReference type="ChEBI" id="CHEBI:74447"/>
        <dbReference type="EC" id="2.1.1.74"/>
    </reaction>
</comment>
<dbReference type="EMBL" id="JACIIX010000004">
    <property type="protein sequence ID" value="MBB6210029.1"/>
    <property type="molecule type" value="Genomic_DNA"/>
</dbReference>
<name>A0A7W9ZGU9_NOVIT</name>
<proteinExistence type="inferred from homology"/>
<dbReference type="PANTHER" id="PTHR11806">
    <property type="entry name" value="GLUCOSE INHIBITED DIVISION PROTEIN A"/>
    <property type="match status" value="1"/>
</dbReference>
<evidence type="ECO:0000256" key="8">
    <source>
        <dbReference type="ARBA" id="ARBA00022827"/>
    </source>
</evidence>
<dbReference type="GO" id="GO:0005829">
    <property type="term" value="C:cytosol"/>
    <property type="evidence" value="ECO:0007669"/>
    <property type="project" value="TreeGrafter"/>
</dbReference>
<dbReference type="InterPro" id="IPR040131">
    <property type="entry name" value="MnmG_N"/>
</dbReference>
<dbReference type="SUPFAM" id="SSF51905">
    <property type="entry name" value="FAD/NAD(P)-binding domain"/>
    <property type="match status" value="1"/>
</dbReference>
<reference evidence="13 14" key="1">
    <citation type="submission" date="2020-08" db="EMBL/GenBank/DDBJ databases">
        <title>Genomic Encyclopedia of Type Strains, Phase IV (KMG-IV): sequencing the most valuable type-strain genomes for metagenomic binning, comparative biology and taxonomic classification.</title>
        <authorList>
            <person name="Goeker M."/>
        </authorList>
    </citation>
    <scope>NUCLEOTIDE SEQUENCE [LARGE SCALE GENOMIC DNA]</scope>
    <source>
        <strain evidence="13 14">DSM 11590</strain>
    </source>
</reference>
<dbReference type="PANTHER" id="PTHR11806:SF2">
    <property type="entry name" value="METHYLENETETRAHYDROFOLATE--TRNA-(URACIL-5-)-METHYLTRANSFERASE TRMFO"/>
    <property type="match status" value="1"/>
</dbReference>
<keyword evidence="7 11" id="KW-0819">tRNA processing</keyword>
<keyword evidence="10 11" id="KW-0520">NAD</keyword>
<keyword evidence="8 11" id="KW-0274">FAD</keyword>
<keyword evidence="4 11" id="KW-0489">Methyltransferase</keyword>
<feature type="binding site" evidence="11">
    <location>
        <begin position="15"/>
        <end position="20"/>
    </location>
    <ligand>
        <name>FAD</name>
        <dbReference type="ChEBI" id="CHEBI:57692"/>
    </ligand>
</feature>
<dbReference type="NCBIfam" id="NF003739">
    <property type="entry name" value="PRK05335.1"/>
    <property type="match status" value="1"/>
</dbReference>
<dbReference type="AlphaFoldDB" id="A0A7W9ZGU9"/>
<protein>
    <recommendedName>
        <fullName evidence="11">Methylenetetrahydrofolate--tRNA-(uracil-5-)-methyltransferase TrmFO</fullName>
        <ecNumber evidence="11">2.1.1.74</ecNumber>
    </recommendedName>
    <alternativeName>
        <fullName evidence="11">Folate-dependent tRNA (uracil-5-)-methyltransferase</fullName>
    </alternativeName>
    <alternativeName>
        <fullName evidence="11">Folate-dependent tRNA(M-5-U54)-methyltransferase</fullName>
    </alternativeName>
</protein>
<dbReference type="InterPro" id="IPR004417">
    <property type="entry name" value="TrmFO"/>
</dbReference>
<evidence type="ECO:0000256" key="10">
    <source>
        <dbReference type="ARBA" id="ARBA00023027"/>
    </source>
</evidence>
<gene>
    <name evidence="11" type="primary">trmFO</name>
    <name evidence="13" type="ORF">FHS48_001439</name>
</gene>
<feature type="domain" description="MnmG N-terminal" evidence="12">
    <location>
        <begin position="11"/>
        <end position="378"/>
    </location>
</feature>
<evidence type="ECO:0000313" key="14">
    <source>
        <dbReference type="Proteomes" id="UP000544872"/>
    </source>
</evidence>
<dbReference type="InterPro" id="IPR002218">
    <property type="entry name" value="MnmG-rel"/>
</dbReference>
<dbReference type="Proteomes" id="UP000544872">
    <property type="component" value="Unassembled WGS sequence"/>
</dbReference>
<evidence type="ECO:0000256" key="7">
    <source>
        <dbReference type="ARBA" id="ARBA00022694"/>
    </source>
</evidence>
<keyword evidence="14" id="KW-1185">Reference proteome</keyword>
<evidence type="ECO:0000256" key="3">
    <source>
        <dbReference type="ARBA" id="ARBA00022490"/>
    </source>
</evidence>
<dbReference type="GO" id="GO:0030488">
    <property type="term" value="P:tRNA methylation"/>
    <property type="evidence" value="ECO:0007669"/>
    <property type="project" value="TreeGrafter"/>
</dbReference>
<dbReference type="Pfam" id="PF01134">
    <property type="entry name" value="GIDA"/>
    <property type="match status" value="1"/>
</dbReference>
<dbReference type="PROSITE" id="PS01281">
    <property type="entry name" value="GIDA_2"/>
    <property type="match status" value="1"/>
</dbReference>
<comment type="function">
    <text evidence="11">Catalyzes the folate-dependent formation of 5-methyl-uridine at position 54 (M-5-U54) in all tRNAs.</text>
</comment>
<evidence type="ECO:0000256" key="6">
    <source>
        <dbReference type="ARBA" id="ARBA00022679"/>
    </source>
</evidence>
<comment type="similarity">
    <text evidence="11">Belongs to the MnmG family. TrmFO subfamily.</text>
</comment>
<comment type="cofactor">
    <cofactor evidence="1 11">
        <name>FAD</name>
        <dbReference type="ChEBI" id="CHEBI:57692"/>
    </cofactor>
</comment>
<dbReference type="HAMAP" id="MF_01037">
    <property type="entry name" value="TrmFO"/>
    <property type="match status" value="1"/>
</dbReference>
<dbReference type="GO" id="GO:0047151">
    <property type="term" value="F:tRNA (uracil(54)-C5)-methyltransferase activity, 5,10-methylenetetrahydrofolate-dependent"/>
    <property type="evidence" value="ECO:0007669"/>
    <property type="project" value="UniProtKB-UniRule"/>
</dbReference>
<dbReference type="NCBIfam" id="TIGR00137">
    <property type="entry name" value="gid_trmFO"/>
    <property type="match status" value="1"/>
</dbReference>
<evidence type="ECO:0000256" key="5">
    <source>
        <dbReference type="ARBA" id="ARBA00022630"/>
    </source>
</evidence>